<protein>
    <submittedName>
        <fullName evidence="1">Uncharacterized protein</fullName>
    </submittedName>
</protein>
<accession>A0ACC0XUI8</accession>
<keyword evidence="2" id="KW-1185">Reference proteome</keyword>
<dbReference type="Proteomes" id="UP001163603">
    <property type="component" value="Chromosome 10"/>
</dbReference>
<sequence length="248" mass="28108">MVTATAQFLYSPDHCKILHLVRHGQGMHNVAAEKSVEALLSPKLFDAPISTLGWQQVANLRKHVFASGMLKRIELVITSPQSSHMYEYGLDTCTPPVMVANDNRNATPALNCPPILAFEKCRDRMGVRPSDKRRSVSEYQSLFPIIDFSLMECEEDDLWNPDVRESLEEISARMVEFMQWLWTRPEKEIVIVSHGVVLQHLLYVLEIDTHPSVKIQLTERFGNCELRSVVVVNKSMMDSDSSATSFCG</sequence>
<gene>
    <name evidence="1" type="ORF">Pint_08544</name>
</gene>
<name>A0ACC0XUI8_9ROSI</name>
<evidence type="ECO:0000313" key="1">
    <source>
        <dbReference type="EMBL" id="KAJ0024964.1"/>
    </source>
</evidence>
<evidence type="ECO:0000313" key="2">
    <source>
        <dbReference type="Proteomes" id="UP001163603"/>
    </source>
</evidence>
<comment type="caution">
    <text evidence="1">The sequence shown here is derived from an EMBL/GenBank/DDBJ whole genome shotgun (WGS) entry which is preliminary data.</text>
</comment>
<reference evidence="2" key="1">
    <citation type="journal article" date="2023" name="G3 (Bethesda)">
        <title>Genome assembly and association tests identify interacting loci associated with vigor, precocity, and sex in interspecific pistachio rootstocks.</title>
        <authorList>
            <person name="Palmer W."/>
            <person name="Jacygrad E."/>
            <person name="Sagayaradj S."/>
            <person name="Cavanaugh K."/>
            <person name="Han R."/>
            <person name="Bertier L."/>
            <person name="Beede B."/>
            <person name="Kafkas S."/>
            <person name="Golino D."/>
            <person name="Preece J."/>
            <person name="Michelmore R."/>
        </authorList>
    </citation>
    <scope>NUCLEOTIDE SEQUENCE [LARGE SCALE GENOMIC DNA]</scope>
</reference>
<organism evidence="1 2">
    <name type="scientific">Pistacia integerrima</name>
    <dbReference type="NCBI Taxonomy" id="434235"/>
    <lineage>
        <taxon>Eukaryota</taxon>
        <taxon>Viridiplantae</taxon>
        <taxon>Streptophyta</taxon>
        <taxon>Embryophyta</taxon>
        <taxon>Tracheophyta</taxon>
        <taxon>Spermatophyta</taxon>
        <taxon>Magnoliopsida</taxon>
        <taxon>eudicotyledons</taxon>
        <taxon>Gunneridae</taxon>
        <taxon>Pentapetalae</taxon>
        <taxon>rosids</taxon>
        <taxon>malvids</taxon>
        <taxon>Sapindales</taxon>
        <taxon>Anacardiaceae</taxon>
        <taxon>Pistacia</taxon>
    </lineage>
</organism>
<proteinExistence type="predicted"/>
<dbReference type="EMBL" id="CM047745">
    <property type="protein sequence ID" value="KAJ0024964.1"/>
    <property type="molecule type" value="Genomic_DNA"/>
</dbReference>